<reference evidence="16 18" key="3">
    <citation type="submission" date="2016-04" db="EMBL/GenBank/DDBJ databases">
        <authorList>
            <person name="Millard A."/>
        </authorList>
    </citation>
    <scope>NUCLEOTIDE SEQUENCE [LARGE SCALE GENOMIC DNA]</scope>
    <source>
        <strain evidence="16">Isolate 22</strain>
    </source>
</reference>
<dbReference type="Proteomes" id="UP000070452">
    <property type="component" value="Unassembled WGS sequence"/>
</dbReference>
<reference evidence="13 24" key="1">
    <citation type="submission" date="2015-06" db="EMBL/GenBank/DDBJ databases">
        <title>The Genome Sequence of Enterococcus faecium 131EA1.</title>
        <authorList>
            <consortium name="The Broad Institute Genomics Platform"/>
            <consortium name="The Broad Institute Genome Sequencing Center for Infectious Disease"/>
            <person name="Earl A.M."/>
            <person name="Van Tyne D."/>
            <person name="Lebreton F."/>
            <person name="Saavedra J.T."/>
            <person name="Gilmore M.S."/>
            <person name="Manson Mcguire A."/>
            <person name="Clock S."/>
            <person name="Crupain M."/>
            <person name="Rangan U."/>
            <person name="Young S."/>
            <person name="Abouelleil A."/>
            <person name="Cao P."/>
            <person name="Chapman S.B."/>
            <person name="Griggs A."/>
            <person name="Priest M."/>
            <person name="Shea T."/>
            <person name="Wortman J."/>
            <person name="Nusbaum C."/>
            <person name="Birren B."/>
        </authorList>
    </citation>
    <scope>NUCLEOTIDE SEQUENCE [LARGE SCALE GENOMIC DNA]</scope>
    <source>
        <strain evidence="13 24">131EA1</strain>
    </source>
</reference>
<dbReference type="EMBL" id="JAMWMK010000001">
    <property type="protein sequence ID" value="MDC4246459.1"/>
    <property type="molecule type" value="Genomic_DNA"/>
</dbReference>
<evidence type="ECO:0000313" key="25">
    <source>
        <dbReference type="Proteomes" id="UP000275747"/>
    </source>
</evidence>
<dbReference type="Proteomes" id="UP000281752">
    <property type="component" value="Unassembled WGS sequence"/>
</dbReference>
<dbReference type="Proteomes" id="UP000194885">
    <property type="component" value="Unassembled WGS sequence"/>
</dbReference>
<evidence type="ECO:0000313" key="16">
    <source>
        <dbReference type="EMBL" id="SAM51332.1"/>
    </source>
</evidence>
<reference evidence="7" key="16">
    <citation type="submission" date="2023-03" db="EMBL/GenBank/DDBJ databases">
        <authorList>
            <person name="Shen W."/>
            <person name="Cai J."/>
        </authorList>
    </citation>
    <scope>NUCLEOTIDE SEQUENCE</scope>
    <source>
        <strain evidence="7">B1010-2</strain>
    </source>
</reference>
<dbReference type="OMA" id="MAFTNTQ"/>
<dbReference type="Proteomes" id="UP001139644">
    <property type="component" value="Unassembled WGS sequence"/>
</dbReference>
<dbReference type="Proteomes" id="UP001141166">
    <property type="component" value="Unassembled WGS sequence"/>
</dbReference>
<dbReference type="STRING" id="1352.AL014_11360"/>
<dbReference type="Proteomes" id="UP000183509">
    <property type="component" value="Unassembled WGS sequence"/>
</dbReference>
<dbReference type="InterPro" id="IPR009303">
    <property type="entry name" value="DUF960"/>
</dbReference>
<evidence type="ECO:0000313" key="17">
    <source>
        <dbReference type="Proteomes" id="UP000070452"/>
    </source>
</evidence>
<dbReference type="GO" id="GO:0016787">
    <property type="term" value="F:hydrolase activity"/>
    <property type="evidence" value="ECO:0007669"/>
    <property type="project" value="UniProtKB-KW"/>
</dbReference>
<dbReference type="EMBL" id="JAIFOC010000137">
    <property type="protein sequence ID" value="MBX4223620.1"/>
    <property type="molecule type" value="Genomic_DNA"/>
</dbReference>
<evidence type="ECO:0000313" key="1">
    <source>
        <dbReference type="EMBL" id="AYM71930.1"/>
    </source>
</evidence>
<evidence type="ECO:0000313" key="6">
    <source>
        <dbReference type="EMBL" id="MDC4246459.1"/>
    </source>
</evidence>
<organism evidence="4 17">
    <name type="scientific">Enterococcus faecium</name>
    <name type="common">Streptococcus faecium</name>
    <dbReference type="NCBI Taxonomy" id="1352"/>
    <lineage>
        <taxon>Bacteria</taxon>
        <taxon>Bacillati</taxon>
        <taxon>Bacillota</taxon>
        <taxon>Bacilli</taxon>
        <taxon>Lactobacillales</taxon>
        <taxon>Enterococcaceae</taxon>
        <taxon>Enterococcus</taxon>
    </lineage>
</organism>
<evidence type="ECO:0000313" key="27">
    <source>
        <dbReference type="Proteomes" id="UP000289562"/>
    </source>
</evidence>
<dbReference type="EMBL" id="QHGU01000037">
    <property type="protein sequence ID" value="PZM55578.1"/>
    <property type="molecule type" value="Genomic_DNA"/>
</dbReference>
<reference evidence="1 25" key="11">
    <citation type="submission" date="2018-10" db="EMBL/GenBank/DDBJ databases">
        <title>Escaping from acidified nitrite in gastric host defense: Transcriptomic basis for resistance to free nitrous acid in Enterococcus faecalis.</title>
        <authorList>
            <person name="Yu Z."/>
            <person name="Shi D."/>
            <person name="Liu W."/>
            <person name="Meng F."/>
        </authorList>
    </citation>
    <scope>NUCLEOTIDE SEQUENCE [LARGE SCALE GENOMIC DNA]</scope>
    <source>
        <strain evidence="1 25">JE1</strain>
    </source>
</reference>
<dbReference type="PATRIC" id="fig|1352.1358.peg.181"/>
<reference evidence="15 27" key="8">
    <citation type="submission" date="2017-12" db="EMBL/GenBank/DDBJ databases">
        <title>A pool of 800 enterococci isolated from chicken carcass rinse samples from New Zealand.</title>
        <authorList>
            <person name="Zhang J."/>
            <person name="Rogers L."/>
            <person name="Midwinter A."/>
            <person name="French N."/>
        </authorList>
    </citation>
    <scope>NUCLEOTIDE SEQUENCE [LARGE SCALE GENOMIC DNA]</scope>
    <source>
        <strain evidence="15 27">EN697</strain>
    </source>
</reference>
<dbReference type="EMBL" id="QOVC01000009">
    <property type="protein sequence ID" value="KAA0689370.1"/>
    <property type="molecule type" value="Genomic_DNA"/>
</dbReference>
<evidence type="ECO:0000313" key="26">
    <source>
        <dbReference type="Proteomes" id="UP000281752"/>
    </source>
</evidence>
<dbReference type="Proteomes" id="UP000289562">
    <property type="component" value="Unassembled WGS sequence"/>
</dbReference>
<dbReference type="EMBL" id="NGLB01000001">
    <property type="protein sequence ID" value="OTN98728.1"/>
    <property type="molecule type" value="Genomic_DNA"/>
</dbReference>
<keyword evidence="4" id="KW-0378">Hydrolase</keyword>
<evidence type="ECO:0000313" key="15">
    <source>
        <dbReference type="EMBL" id="RXU90827.1"/>
    </source>
</evidence>
<evidence type="ECO:0000313" key="24">
    <source>
        <dbReference type="Proteomes" id="UP000253144"/>
    </source>
</evidence>
<evidence type="ECO:0000313" key="28">
    <source>
        <dbReference type="Proteomes" id="UP000448762"/>
    </source>
</evidence>
<dbReference type="EMBL" id="MVGJ01000003">
    <property type="protein sequence ID" value="OOL84062.1"/>
    <property type="molecule type" value="Genomic_DNA"/>
</dbReference>
<name>A0A132Z464_ENTFC</name>
<evidence type="ECO:0000313" key="21">
    <source>
        <dbReference type="Proteomes" id="UP000194885"/>
    </source>
</evidence>
<dbReference type="EMBL" id="FKLM01000053">
    <property type="protein sequence ID" value="SAM51332.1"/>
    <property type="molecule type" value="Genomic_DNA"/>
</dbReference>
<reference evidence="12 23" key="9">
    <citation type="submission" date="2018-05" db="EMBL/GenBank/DDBJ databases">
        <title>Vancomycin-resistant Enterococcus faecium strain from Chelyabinsk, Russia.</title>
        <authorList>
            <person name="Gostev V."/>
            <person name="Goncharov A."/>
            <person name="Kolodzhieva V."/>
            <person name="Suvorov A."/>
            <person name="Sidorenko S."/>
            <person name="Zueva L."/>
        </authorList>
    </citation>
    <scope>NUCLEOTIDE SEQUENCE [LARGE SCALE GENOMIC DNA]</scope>
    <source>
        <strain evidence="12 23">20</strain>
    </source>
</reference>
<evidence type="ECO:0000313" key="4">
    <source>
        <dbReference type="EMBL" id="KWX17471.1"/>
    </source>
</evidence>
<evidence type="ECO:0000313" key="23">
    <source>
        <dbReference type="Proteomes" id="UP000249070"/>
    </source>
</evidence>
<sequence>MFESFDSSRNRYASVGVVSSLPDELIDSIWFIIDLDLKGVIPLENILTFDLIENRGKVTMHFSQAGSNVEMDIDLPFAYSNQFPAQVYAYDDGTRETILLPSEIRQY</sequence>
<evidence type="ECO:0000313" key="14">
    <source>
        <dbReference type="EMBL" id="ROX58676.1"/>
    </source>
</evidence>
<reference evidence="6" key="15">
    <citation type="submission" date="2022-05" db="EMBL/GenBank/DDBJ databases">
        <title>Draft genome sequences of Clostridium perfringens strains isolated from Peru.</title>
        <authorList>
            <person name="Hurtado R."/>
            <person name="Lima L."/>
            <person name="Sousa T."/>
            <person name="Jaiswal A.K."/>
            <person name="Tiwari S."/>
            <person name="Maturrano L."/>
            <person name="Brenig B."/>
            <person name="Azevedo V."/>
        </authorList>
    </citation>
    <scope>NUCLEOTIDE SEQUENCE</scope>
    <source>
        <strain evidence="6">CP4</strain>
    </source>
</reference>
<dbReference type="EMBL" id="CP033041">
    <property type="protein sequence ID" value="AYM71930.1"/>
    <property type="molecule type" value="Genomic_DNA"/>
</dbReference>
<evidence type="ECO:0000313" key="11">
    <source>
        <dbReference type="EMBL" id="PHL22025.1"/>
    </source>
</evidence>
<dbReference type="GeneID" id="66496431"/>
<dbReference type="Proteomes" id="UP000448762">
    <property type="component" value="Unassembled WGS sequence"/>
</dbReference>
<proteinExistence type="predicted"/>
<evidence type="ECO:0000313" key="5">
    <source>
        <dbReference type="EMBL" id="MBX4223620.1"/>
    </source>
</evidence>
<dbReference type="Proteomes" id="UP000191171">
    <property type="component" value="Unassembled WGS sequence"/>
</dbReference>
<dbReference type="AlphaFoldDB" id="A0A132Z464"/>
<dbReference type="EMBL" id="LEQJ01000009">
    <property type="protein sequence ID" value="RBS31350.1"/>
    <property type="molecule type" value="Genomic_DNA"/>
</dbReference>
<reference evidence="9 21" key="6">
    <citation type="submission" date="2017-05" db="EMBL/GenBank/DDBJ databases">
        <title>The Genome Sequence of Enterococcus faecium 7H8_DIV0219.</title>
        <authorList>
            <consortium name="The Broad Institute Genomics Platform"/>
            <consortium name="The Broad Institute Genomic Center for Infectious Diseases"/>
            <person name="Earl A."/>
            <person name="Manson A."/>
            <person name="Schwartman J."/>
            <person name="Gilmore M."/>
            <person name="Abouelleil A."/>
            <person name="Cao P."/>
            <person name="Chapman S."/>
            <person name="Cusick C."/>
            <person name="Shea T."/>
            <person name="Young S."/>
            <person name="Neafsey D."/>
            <person name="Nusbaum C."/>
            <person name="Birren B."/>
        </authorList>
    </citation>
    <scope>NUCLEOTIDE SEQUENCE [LARGE SCALE GENOMIC DNA]</scope>
    <source>
        <strain evidence="9 21">7H8_DIV0219</strain>
    </source>
</reference>
<dbReference type="Proteomes" id="UP001260956">
    <property type="component" value="Unassembled WGS sequence"/>
</dbReference>
<dbReference type="Proteomes" id="UP000224303">
    <property type="component" value="Unassembled WGS sequence"/>
</dbReference>
<evidence type="ECO:0000313" key="22">
    <source>
        <dbReference type="Proteomes" id="UP000224303"/>
    </source>
</evidence>
<dbReference type="EMBL" id="PCGC01000008">
    <property type="protein sequence ID" value="PHL22025.1"/>
    <property type="molecule type" value="Genomic_DNA"/>
</dbReference>
<dbReference type="Proteomes" id="UP000253144">
    <property type="component" value="Unassembled WGS sequence"/>
</dbReference>
<evidence type="ECO:0000313" key="7">
    <source>
        <dbReference type="EMBL" id="MDT2369127.1"/>
    </source>
</evidence>
<reference evidence="11 22" key="7">
    <citation type="submission" date="2017-10" db="EMBL/GenBank/DDBJ databases">
        <title>Draft genomes of the Enterococcus faecium isolated from human feces before and after Helicobacter pylori eradication therapy.</title>
        <authorList>
            <person name="Prianichniikov N.A."/>
            <person name="Glushchenko O.E."/>
            <person name="Malakhova M.V."/>
        </authorList>
    </citation>
    <scope>NUCLEOTIDE SEQUENCE [LARGE SCALE GENOMIC DNA]</scope>
    <source>
        <strain evidence="11 22">Hp_5-7</strain>
    </source>
</reference>
<gene>
    <name evidence="10" type="ORF">A5804_000211</name>
    <name evidence="9" type="ORF">A5810_001555</name>
    <name evidence="4" type="ORF">AWT83_02705</name>
    <name evidence="8" type="ORF">B1P95_00445</name>
    <name evidence="11" type="ORF">CQR37_05005</name>
    <name evidence="15" type="ORF">CYQ77_02885</name>
    <name evidence="1" type="ORF">D9Z05_00980</name>
    <name evidence="12" type="ORF">DKP91_08635</name>
    <name evidence="16" type="ORF">DTPHA_602365</name>
    <name evidence="2" type="ORF">DTX73_11905</name>
    <name evidence="13" type="ORF">EB12_01535</name>
    <name evidence="14" type="ORF">EGW36_01055</name>
    <name evidence="3" type="ORF">GBM73_08875</name>
    <name evidence="5" type="ORF">KYX88_12595</name>
    <name evidence="6" type="ORF">M3X98_00090</name>
    <name evidence="7" type="ORF">P6Z85_02860</name>
</gene>
<evidence type="ECO:0000313" key="19">
    <source>
        <dbReference type="Proteomes" id="UP000191171"/>
    </source>
</evidence>
<reference evidence="4 17" key="2">
    <citation type="submission" date="2016-01" db="EMBL/GenBank/DDBJ databases">
        <title>Molecular Mechanisms for transfer of large genomic segments between Enterococcus faecium strains.</title>
        <authorList>
            <person name="Garcia-Solache M.A."/>
            <person name="Lebreton F."/>
            <person name="Mclaughlin R.E."/>
            <person name="Whiteaker J.D."/>
            <person name="Gilmore M.S."/>
            <person name="Rice L.B."/>
        </authorList>
    </citation>
    <scope>NUCLEOTIDE SEQUENCE [LARGE SCALE GENOMIC DNA]</scope>
    <source>
        <strain evidence="4 17">D344RRF x C68</strain>
    </source>
</reference>
<reference evidence="8 19" key="4">
    <citation type="submission" date="2017-02" db="EMBL/GenBank/DDBJ databases">
        <title>Clonality and virulence of isolates of VRE in Hematopoietic Stem Cell Transplanted (HSCT) patients.</title>
        <authorList>
            <person name="Marchi A.P."/>
            <person name="Martins R.C."/>
            <person name="Marie S.K."/>
            <person name="Levin A.S."/>
            <person name="Costa S.F."/>
        </authorList>
    </citation>
    <scope>NUCLEOTIDE SEQUENCE [LARGE SCALE GENOMIC DNA]</scope>
    <source>
        <strain evidence="8 19">LIM1759</strain>
    </source>
</reference>
<reference evidence="14 26" key="12">
    <citation type="submission" date="2018-10" db="EMBL/GenBank/DDBJ databases">
        <title>Genotypes and phenotypes of Enterococci isolated from broiler chickens.</title>
        <authorList>
            <person name="Muhammad A.R."/>
            <person name="Diarra M.S."/>
        </authorList>
    </citation>
    <scope>NUCLEOTIDE SEQUENCE [LARGE SCALE GENOMIC DNA]</scope>
    <source>
        <strain evidence="14 26">P5 C A 35</strain>
    </source>
</reference>
<protein>
    <submittedName>
        <fullName evidence="3">DUF960 domain-containing protein</fullName>
    </submittedName>
    <submittedName>
        <fullName evidence="4">GTP cyclohydrolase</fullName>
    </submittedName>
</protein>
<dbReference type="EMBL" id="LRHK01000001">
    <property type="protein sequence ID" value="KWX17471.1"/>
    <property type="molecule type" value="Genomic_DNA"/>
</dbReference>
<reference evidence="10 20" key="5">
    <citation type="submission" date="2017-05" db="EMBL/GenBank/DDBJ databases">
        <title>The Genome Sequence of Enterococcus faecium 6F2_DIV0138.</title>
        <authorList>
            <consortium name="The Broad Institute Genomics Platform"/>
            <consortium name="The Broad Institute Genomic Center for Infectious Diseases"/>
            <person name="Earl A."/>
            <person name="Manson A."/>
            <person name="Schwartman J."/>
            <person name="Gilmore M."/>
            <person name="Abouelleil A."/>
            <person name="Cao P."/>
            <person name="Chapman S."/>
            <person name="Cusick C."/>
            <person name="Shea T."/>
            <person name="Young S."/>
            <person name="Neafsey D."/>
            <person name="Nusbaum C."/>
            <person name="Birren B."/>
        </authorList>
    </citation>
    <scope>NUCLEOTIDE SEQUENCE [LARGE SCALE GENOMIC DNA]</scope>
    <source>
        <strain evidence="10 20">6F2_DIV0138</strain>
    </source>
</reference>
<evidence type="ECO:0000313" key="3">
    <source>
        <dbReference type="EMBL" id="KAB7577426.1"/>
    </source>
</evidence>
<evidence type="ECO:0000313" key="10">
    <source>
        <dbReference type="EMBL" id="OTN98728.1"/>
    </source>
</evidence>
<evidence type="ECO:0000313" key="2">
    <source>
        <dbReference type="EMBL" id="KAA0689370.1"/>
    </source>
</evidence>
<dbReference type="EMBL" id="RKNM01000001">
    <property type="protein sequence ID" value="ROX58676.1"/>
    <property type="molecule type" value="Genomic_DNA"/>
</dbReference>
<evidence type="ECO:0000313" key="29">
    <source>
        <dbReference type="Proteomes" id="UP000469871"/>
    </source>
</evidence>
<dbReference type="Gene3D" id="3.10.450.150">
    <property type="entry name" value="enterococcus faecalis protein"/>
    <property type="match status" value="1"/>
</dbReference>
<dbReference type="RefSeq" id="WP_002289744.1">
    <property type="nucleotide sequence ID" value="NZ_AP019394.1"/>
</dbReference>
<evidence type="ECO:0000313" key="18">
    <source>
        <dbReference type="Proteomes" id="UP000183509"/>
    </source>
</evidence>
<reference evidence="3 29" key="13">
    <citation type="submission" date="2019-10" db="EMBL/GenBank/DDBJ databases">
        <title>Evolutionary dynamics of vancomycin-resistant Enterococcus faecium during gastrointestinal tract colonization and bloodstream infection in immunocompromised pediatric patients.</title>
        <authorList>
            <person name="Chilambi G.S."/>
            <person name="Nordstrom H.R."/>
            <person name="Evans D.R."/>
            <person name="Ferrolino J."/>
            <person name="Hayden R.T."/>
            <person name="Maron G.M."/>
            <person name="Vo A.N."/>
            <person name="Gilmore M.S."/>
            <person name="Wolf J."/>
            <person name="Rosch J.W."/>
            <person name="Van Tyne D."/>
        </authorList>
    </citation>
    <scope>NUCLEOTIDE SEQUENCE [LARGE SCALE GENOMIC DNA]</scope>
    <source>
        <strain evidence="3 29">VRECG27</strain>
    </source>
</reference>
<reference evidence="2 28" key="10">
    <citation type="submission" date="2018-07" db="EMBL/GenBank/DDBJ databases">
        <title>High quality draft genome sequencing of Enterococcus faecium exhibiting probiotic potential isolated from mucus of freshwater fish.</title>
        <authorList>
            <person name="El-Jeni R."/>
            <person name="Ghedira K."/>
            <person name="Abdelhak S."/>
            <person name="El-Bour M."/>
            <person name="Bouhaouala-Zahar B."/>
        </authorList>
    </citation>
    <scope>NUCLEOTIDE SEQUENCE [LARGE SCALE GENOMIC DNA]</scope>
    <source>
        <strain evidence="2 28">R.A73</strain>
    </source>
</reference>
<evidence type="ECO:0000313" key="13">
    <source>
        <dbReference type="EMBL" id="RBS31350.1"/>
    </source>
</evidence>
<evidence type="ECO:0000313" key="9">
    <source>
        <dbReference type="EMBL" id="OTN93679.1"/>
    </source>
</evidence>
<evidence type="ECO:0000313" key="20">
    <source>
        <dbReference type="Proteomes" id="UP000194737"/>
    </source>
</evidence>
<reference evidence="5" key="14">
    <citation type="journal article" date="2022" name="J. Anim. Sci.">
        <title>Whole genome sequence analyses-based assessment of virulence potential and antimicrobial susceptibilities and resistance of Enterococcus faecium strains isolated from commercial swine and cattle probiotic products.</title>
        <authorList>
            <person name="Shridhar P.B."/>
            <person name="Amachawadi R.G."/>
            <person name="Tokach M."/>
            <person name="Patel I."/>
            <person name="Gangiredla J."/>
            <person name="Mammel M."/>
            <person name="Nagaraja T.G."/>
        </authorList>
    </citation>
    <scope>NUCLEOTIDE SEQUENCE</scope>
    <source>
        <strain evidence="5">EF215</strain>
    </source>
</reference>
<dbReference type="EMBL" id="WEFP01000001">
    <property type="protein sequence ID" value="KAB7577426.1"/>
    <property type="molecule type" value="Genomic_DNA"/>
</dbReference>
<dbReference type="EMBL" id="PJVH01000006">
    <property type="protein sequence ID" value="RXU90827.1"/>
    <property type="molecule type" value="Genomic_DNA"/>
</dbReference>
<dbReference type="Proteomes" id="UP000194737">
    <property type="component" value="Unassembled WGS sequence"/>
</dbReference>
<accession>A0A132Z464</accession>
<evidence type="ECO:0000313" key="8">
    <source>
        <dbReference type="EMBL" id="OOL84062.1"/>
    </source>
</evidence>
<dbReference type="EMBL" id="JARPTX010000006">
    <property type="protein sequence ID" value="MDT2369127.1"/>
    <property type="molecule type" value="Genomic_DNA"/>
</dbReference>
<dbReference type="Proteomes" id="UP000275747">
    <property type="component" value="Chromosome"/>
</dbReference>
<dbReference type="Proteomes" id="UP000249070">
    <property type="component" value="Unassembled WGS sequence"/>
</dbReference>
<dbReference type="Pfam" id="PF06124">
    <property type="entry name" value="DUF960"/>
    <property type="match status" value="1"/>
</dbReference>
<evidence type="ECO:0000313" key="12">
    <source>
        <dbReference type="EMBL" id="PZM55578.1"/>
    </source>
</evidence>
<dbReference type="Proteomes" id="UP000469871">
    <property type="component" value="Unassembled WGS sequence"/>
</dbReference>
<dbReference type="EMBL" id="NGKW01000003">
    <property type="protein sequence ID" value="OTN93679.1"/>
    <property type="molecule type" value="Genomic_DNA"/>
</dbReference>